<dbReference type="RefSeq" id="WP_275595871.1">
    <property type="nucleotide sequence ID" value="NZ_CP102381.1"/>
</dbReference>
<reference evidence="2 3" key="1">
    <citation type="submission" date="2022-06" db="EMBL/GenBank/DDBJ databases">
        <title>Thiomicrohabdus sp. nov, an obligately chemolithoautotrophic, sulfur-oxidizing bacterium isolated from beach of Guanyin Mountain. Amoy.</title>
        <authorList>
            <person name="Zhu H."/>
        </authorList>
    </citation>
    <scope>NUCLEOTIDE SEQUENCE [LARGE SCALE GENOMIC DNA]</scope>
    <source>
        <strain evidence="2 3">XGS-01</strain>
    </source>
</reference>
<proteinExistence type="predicted"/>
<name>A0ABY8CCB4_9GAMM</name>
<evidence type="ECO:0000313" key="2">
    <source>
        <dbReference type="EMBL" id="WEJ63614.1"/>
    </source>
</evidence>
<sequence>MKQLLITFTLITCSLFLSVGNAALSSELQENTYHDLINNPTHPQVEQIIQSNTEPEGVVFEIETLDSQALETLTDYVISQIRLIKRVYPAVDVAVISHGAEEFALQKSASSEFADVHNMFNNLVSTQGVSIHVCGAVGGLKQLTQEDFPDFVSYSASGLAQLNDYKALGYSVVVIKELNQRQRKQLFEKPERYIK</sequence>
<keyword evidence="3" id="KW-1185">Reference proteome</keyword>
<evidence type="ECO:0000313" key="3">
    <source>
        <dbReference type="Proteomes" id="UP001222275"/>
    </source>
</evidence>
<dbReference type="SUPFAM" id="SSF75169">
    <property type="entry name" value="DsrEFH-like"/>
    <property type="match status" value="1"/>
</dbReference>
<feature type="signal peptide" evidence="1">
    <location>
        <begin position="1"/>
        <end position="22"/>
    </location>
</feature>
<feature type="chain" id="PRO_5046526741" evidence="1">
    <location>
        <begin position="23"/>
        <end position="195"/>
    </location>
</feature>
<dbReference type="InterPro" id="IPR027396">
    <property type="entry name" value="DsrEFH-like"/>
</dbReference>
<accession>A0ABY8CCB4</accession>
<dbReference type="Gene3D" id="3.40.1260.10">
    <property type="entry name" value="DsrEFH-like"/>
    <property type="match status" value="1"/>
</dbReference>
<evidence type="ECO:0000256" key="1">
    <source>
        <dbReference type="SAM" id="SignalP"/>
    </source>
</evidence>
<organism evidence="2 3">
    <name type="scientific">Thiomicrorhabdus lithotrophica</name>
    <dbReference type="NCBI Taxonomy" id="2949997"/>
    <lineage>
        <taxon>Bacteria</taxon>
        <taxon>Pseudomonadati</taxon>
        <taxon>Pseudomonadota</taxon>
        <taxon>Gammaproteobacteria</taxon>
        <taxon>Thiotrichales</taxon>
        <taxon>Piscirickettsiaceae</taxon>
        <taxon>Thiomicrorhabdus</taxon>
    </lineage>
</organism>
<protein>
    <submittedName>
        <fullName evidence="2">DsrE family protein</fullName>
    </submittedName>
</protein>
<keyword evidence="1" id="KW-0732">Signal</keyword>
<dbReference type="Proteomes" id="UP001222275">
    <property type="component" value="Chromosome"/>
</dbReference>
<dbReference type="EMBL" id="CP102381">
    <property type="protein sequence ID" value="WEJ63614.1"/>
    <property type="molecule type" value="Genomic_DNA"/>
</dbReference>
<gene>
    <name evidence="2" type="ORF">NR989_05000</name>
</gene>